<dbReference type="GO" id="GO:0004518">
    <property type="term" value="F:nuclease activity"/>
    <property type="evidence" value="ECO:0007669"/>
    <property type="project" value="UniProtKB-KW"/>
</dbReference>
<dbReference type="HOGENOM" id="CLU_018552_5_1_1"/>
<keyword evidence="4" id="KW-0540">Nuclease</keyword>
<organism evidence="9 10">
    <name type="scientific">Pelodiscus sinensis</name>
    <name type="common">Chinese softshell turtle</name>
    <name type="synonym">Trionyx sinensis</name>
    <dbReference type="NCBI Taxonomy" id="13735"/>
    <lineage>
        <taxon>Eukaryota</taxon>
        <taxon>Metazoa</taxon>
        <taxon>Chordata</taxon>
        <taxon>Craniata</taxon>
        <taxon>Vertebrata</taxon>
        <taxon>Euteleostomi</taxon>
        <taxon>Archelosauria</taxon>
        <taxon>Testudinata</taxon>
        <taxon>Testudines</taxon>
        <taxon>Cryptodira</taxon>
        <taxon>Trionychia</taxon>
        <taxon>Trionychidae</taxon>
        <taxon>Pelodiscus</taxon>
    </lineage>
</organism>
<evidence type="ECO:0000256" key="6">
    <source>
        <dbReference type="ARBA" id="ARBA00022801"/>
    </source>
</evidence>
<proteinExistence type="inferred from homology"/>
<reference evidence="9" key="4">
    <citation type="submission" date="2025-09" db="UniProtKB">
        <authorList>
            <consortium name="Ensembl"/>
        </authorList>
    </citation>
    <scope>IDENTIFICATION</scope>
</reference>
<dbReference type="PANTHER" id="PTHR22930">
    <property type="match status" value="1"/>
</dbReference>
<dbReference type="RefSeq" id="XP_025037165.1">
    <property type="nucleotide sequence ID" value="XM_025181380.1"/>
</dbReference>
<dbReference type="InterPro" id="IPR045249">
    <property type="entry name" value="HARBI1-like"/>
</dbReference>
<sequence length="305" mass="34299">MTRLGAEAEQLTSAFEQLGTTAIQQAHQDCAHPGDLEGEFQLRPPVRHSPGTPHEVVCAINDILLQRDICLRDMEATVAGFTALGFPNCGGALDATHIPVHAPEHRVAHFINRKGYFSIVLQALMDHRGRFLDIYVGWSVRAYDACILRNSSLIGKLEAGTYFPQREFTVGDVPMSTCVVGDLAYPLLPWLMRPYTGWLDHNRAQFNDRLNRAHNQVECTFRHLKARFYCLLTRLEMSERNVPEVMATCCVLHNLVEWSGEAFLPAWMAGEGQAFEQPRTAAIHQAHHDGVHIREALMEMFSQAP</sequence>
<dbReference type="GO" id="GO:0046872">
    <property type="term" value="F:metal ion binding"/>
    <property type="evidence" value="ECO:0007669"/>
    <property type="project" value="UniProtKB-KW"/>
</dbReference>
<name>K7FKD7_PELSI</name>
<keyword evidence="6" id="KW-0378">Hydrolase</keyword>
<evidence type="ECO:0000313" key="9">
    <source>
        <dbReference type="Ensembl" id="ENSPSIP00000008497.1"/>
    </source>
</evidence>
<comment type="similarity">
    <text evidence="3">Belongs to the HARBI1 family.</text>
</comment>
<reference evidence="10" key="2">
    <citation type="journal article" date="2013" name="Nat. Genet.">
        <title>The draft genomes of soft-shell turtle and green sea turtle yield insights into the development and evolution of the turtle-specific body plan.</title>
        <authorList>
            <person name="Wang Z."/>
            <person name="Pascual-Anaya J."/>
            <person name="Zadissa A."/>
            <person name="Li W."/>
            <person name="Niimura Y."/>
            <person name="Huang Z."/>
            <person name="Li C."/>
            <person name="White S."/>
            <person name="Xiong Z."/>
            <person name="Fang D."/>
            <person name="Wang B."/>
            <person name="Ming Y."/>
            <person name="Chen Y."/>
            <person name="Zheng Y."/>
            <person name="Kuraku S."/>
            <person name="Pignatelli M."/>
            <person name="Herrero J."/>
            <person name="Beal K."/>
            <person name="Nozawa M."/>
            <person name="Li Q."/>
            <person name="Wang J."/>
            <person name="Zhang H."/>
            <person name="Yu L."/>
            <person name="Shigenobu S."/>
            <person name="Wang J."/>
            <person name="Liu J."/>
            <person name="Flicek P."/>
            <person name="Searle S."/>
            <person name="Wang J."/>
            <person name="Kuratani S."/>
            <person name="Yin Y."/>
            <person name="Aken B."/>
            <person name="Zhang G."/>
            <person name="Irie N."/>
        </authorList>
    </citation>
    <scope>NUCLEOTIDE SEQUENCE [LARGE SCALE GENOMIC DNA]</scope>
    <source>
        <strain evidence="10">Daiwa-1</strain>
    </source>
</reference>
<reference evidence="9" key="3">
    <citation type="submission" date="2025-08" db="UniProtKB">
        <authorList>
            <consortium name="Ensembl"/>
        </authorList>
    </citation>
    <scope>IDENTIFICATION</scope>
</reference>
<evidence type="ECO:0000256" key="7">
    <source>
        <dbReference type="ARBA" id="ARBA00023242"/>
    </source>
</evidence>
<dbReference type="GO" id="GO:0005634">
    <property type="term" value="C:nucleus"/>
    <property type="evidence" value="ECO:0007669"/>
    <property type="project" value="UniProtKB-SubCell"/>
</dbReference>
<dbReference type="Ensembl" id="ENSPSIT00000008541.1">
    <property type="protein sequence ID" value="ENSPSIP00000008497.1"/>
    <property type="gene ID" value="ENSPSIG00000007783.1"/>
</dbReference>
<dbReference type="RefSeq" id="XP_025037158.1">
    <property type="nucleotide sequence ID" value="XM_025181373.1"/>
</dbReference>
<keyword evidence="10" id="KW-1185">Reference proteome</keyword>
<dbReference type="eggNOG" id="KOG4585">
    <property type="taxonomic scope" value="Eukaryota"/>
</dbReference>
<dbReference type="Pfam" id="PF13359">
    <property type="entry name" value="DDE_Tnp_4"/>
    <property type="match status" value="1"/>
</dbReference>
<dbReference type="KEGG" id="pss:102459055"/>
<dbReference type="GO" id="GO:0016787">
    <property type="term" value="F:hydrolase activity"/>
    <property type="evidence" value="ECO:0007669"/>
    <property type="project" value="UniProtKB-KW"/>
</dbReference>
<dbReference type="OrthoDB" id="2668416at2759"/>
<evidence type="ECO:0000313" key="10">
    <source>
        <dbReference type="Proteomes" id="UP000007267"/>
    </source>
</evidence>
<dbReference type="KEGG" id="pss:106731517"/>
<protein>
    <submittedName>
        <fullName evidence="9">Protein ALP1-like</fullName>
    </submittedName>
</protein>
<evidence type="ECO:0000256" key="1">
    <source>
        <dbReference type="ARBA" id="ARBA00001968"/>
    </source>
</evidence>
<dbReference type="AlphaFoldDB" id="K7FKD7"/>
<dbReference type="EMBL" id="AGCU01042164">
    <property type="status" value="NOT_ANNOTATED_CDS"/>
    <property type="molecule type" value="Genomic_DNA"/>
</dbReference>
<keyword evidence="5" id="KW-0479">Metal-binding</keyword>
<dbReference type="Proteomes" id="UP000007267">
    <property type="component" value="Unassembled WGS sequence"/>
</dbReference>
<keyword evidence="7" id="KW-0539">Nucleus</keyword>
<comment type="subcellular location">
    <subcellularLocation>
        <location evidence="2">Nucleus</location>
    </subcellularLocation>
</comment>
<evidence type="ECO:0000256" key="2">
    <source>
        <dbReference type="ARBA" id="ARBA00004123"/>
    </source>
</evidence>
<evidence type="ECO:0000256" key="5">
    <source>
        <dbReference type="ARBA" id="ARBA00022723"/>
    </source>
</evidence>
<dbReference type="PANTHER" id="PTHR22930:SF206">
    <property type="entry name" value="NUCLEASE HARBI1"/>
    <property type="match status" value="1"/>
</dbReference>
<evidence type="ECO:0000259" key="8">
    <source>
        <dbReference type="Pfam" id="PF13359"/>
    </source>
</evidence>
<accession>K7FKD7</accession>
<evidence type="ECO:0000256" key="3">
    <source>
        <dbReference type="ARBA" id="ARBA00006958"/>
    </source>
</evidence>
<evidence type="ECO:0000256" key="4">
    <source>
        <dbReference type="ARBA" id="ARBA00022722"/>
    </source>
</evidence>
<dbReference type="InterPro" id="IPR027806">
    <property type="entry name" value="HARBI1_dom"/>
</dbReference>
<reference evidence="10" key="1">
    <citation type="submission" date="2011-10" db="EMBL/GenBank/DDBJ databases">
        <authorList>
            <consortium name="Soft-shell Turtle Genome Consortium"/>
        </authorList>
    </citation>
    <scope>NUCLEOTIDE SEQUENCE [LARGE SCALE GENOMIC DNA]</scope>
    <source>
        <strain evidence="10">Daiwa-1</strain>
    </source>
</reference>
<dbReference type="GeneTree" id="ENSGT00940000163810"/>
<comment type="cofactor">
    <cofactor evidence="1">
        <name>a divalent metal cation</name>
        <dbReference type="ChEBI" id="CHEBI:60240"/>
    </cofactor>
</comment>
<feature type="domain" description="DDE Tnp4" evidence="8">
    <location>
        <begin position="93"/>
        <end position="254"/>
    </location>
</feature>
<dbReference type="RefSeq" id="XP_025037157.1">
    <property type="nucleotide sequence ID" value="XM_025181372.1"/>
</dbReference>